<dbReference type="InterPro" id="IPR001261">
    <property type="entry name" value="ArgE/DapE_CS"/>
</dbReference>
<gene>
    <name evidence="11" type="primary">argE</name>
    <name evidence="11" type="ORF">ACFOWX_11295</name>
</gene>
<dbReference type="RefSeq" id="WP_381424150.1">
    <property type="nucleotide sequence ID" value="NZ_JBHSDH010000013.1"/>
</dbReference>
<dbReference type="InterPro" id="IPR036264">
    <property type="entry name" value="Bact_exopeptidase_dim_dom"/>
</dbReference>
<protein>
    <submittedName>
        <fullName evidence="11">Acetylornithine deacetylase</fullName>
        <ecNumber evidence="11">3.5.1.16</ecNumber>
    </submittedName>
</protein>
<keyword evidence="7 11" id="KW-0378">Hydrolase</keyword>
<sequence length="385" mass="40523">MPSALFSSAIDILETLIGFDTTSRGSNLALIEWTQQYLAGHGVSSVRLPNSDGEKANLYATIGPNVEGGVILSGHSDVVPVDGQNWSSDPFKLTFSNGRFYGRGTCDMKAFIALALAAVPLFKTGQKPVHLAISYDEEIGCRGAPAMIADIADKLPMPRLAIIGEPSMMGVINGHKGIVVHEVIVTGHEAHSSLTHLGLSANMVAVELMHDLASLSRELWDIAPSDSPFVPPHSTLTIGEISGGTATNILAGHCRFAFDLRCPPQDDPDAILAPFMEKCRALDGEMAATFPGTGIRVNKISGTPPLTPQADEAAEAFVRALTGDNGPAGAVAYAAEAGLFQKAGFPSVICGPGSIEQAHQPNEFIAADQIERGAAFMERLAEALQ</sequence>
<keyword evidence="8" id="KW-0862">Zinc</keyword>
<keyword evidence="12" id="KW-1185">Reference proteome</keyword>
<evidence type="ECO:0000256" key="3">
    <source>
        <dbReference type="ARBA" id="ARBA00022490"/>
    </source>
</evidence>
<dbReference type="EC" id="3.5.1.16" evidence="11"/>
<dbReference type="InterPro" id="IPR010169">
    <property type="entry name" value="AcOrn-deacetyl"/>
</dbReference>
<evidence type="ECO:0000256" key="1">
    <source>
        <dbReference type="ARBA" id="ARBA00001947"/>
    </source>
</evidence>
<evidence type="ECO:0000256" key="6">
    <source>
        <dbReference type="ARBA" id="ARBA00022723"/>
    </source>
</evidence>
<dbReference type="InterPro" id="IPR002933">
    <property type="entry name" value="Peptidase_M20"/>
</dbReference>
<dbReference type="NCBIfam" id="NF005710">
    <property type="entry name" value="PRK07522.1"/>
    <property type="match status" value="1"/>
</dbReference>
<evidence type="ECO:0000256" key="4">
    <source>
        <dbReference type="ARBA" id="ARBA00022571"/>
    </source>
</evidence>
<dbReference type="PANTHER" id="PTHR43808">
    <property type="entry name" value="ACETYLORNITHINE DEACETYLASE"/>
    <property type="match status" value="1"/>
</dbReference>
<comment type="caution">
    <text evidence="11">The sequence shown here is derived from an EMBL/GenBank/DDBJ whole genome shotgun (WGS) entry which is preliminary data.</text>
</comment>
<evidence type="ECO:0000313" key="11">
    <source>
        <dbReference type="EMBL" id="MFC4292998.1"/>
    </source>
</evidence>
<name>A0ABV8RHX4_9SPHN</name>
<dbReference type="Gene3D" id="3.40.630.10">
    <property type="entry name" value="Zn peptidases"/>
    <property type="match status" value="1"/>
</dbReference>
<evidence type="ECO:0000256" key="5">
    <source>
        <dbReference type="ARBA" id="ARBA00022605"/>
    </source>
</evidence>
<dbReference type="SUPFAM" id="SSF53187">
    <property type="entry name" value="Zn-dependent exopeptidases"/>
    <property type="match status" value="1"/>
</dbReference>
<evidence type="ECO:0000313" key="12">
    <source>
        <dbReference type="Proteomes" id="UP001595887"/>
    </source>
</evidence>
<dbReference type="InterPro" id="IPR011650">
    <property type="entry name" value="Peptidase_M20_dimer"/>
</dbReference>
<dbReference type="InterPro" id="IPR050072">
    <property type="entry name" value="Peptidase_M20A"/>
</dbReference>
<evidence type="ECO:0000256" key="7">
    <source>
        <dbReference type="ARBA" id="ARBA00022801"/>
    </source>
</evidence>
<dbReference type="Proteomes" id="UP001595887">
    <property type="component" value="Unassembled WGS sequence"/>
</dbReference>
<evidence type="ECO:0000256" key="8">
    <source>
        <dbReference type="ARBA" id="ARBA00022833"/>
    </source>
</evidence>
<reference evidence="12" key="1">
    <citation type="journal article" date="2019" name="Int. J. Syst. Evol. Microbiol.">
        <title>The Global Catalogue of Microorganisms (GCM) 10K type strain sequencing project: providing services to taxonomists for standard genome sequencing and annotation.</title>
        <authorList>
            <consortium name="The Broad Institute Genomics Platform"/>
            <consortium name="The Broad Institute Genome Sequencing Center for Infectious Disease"/>
            <person name="Wu L."/>
            <person name="Ma J."/>
        </authorList>
    </citation>
    <scope>NUCLEOTIDE SEQUENCE [LARGE SCALE GENOMIC DNA]</scope>
    <source>
        <strain evidence="12">CECT 8531</strain>
    </source>
</reference>
<keyword evidence="9" id="KW-0170">Cobalt</keyword>
<accession>A0ABV8RHX4</accession>
<proteinExistence type="inferred from homology"/>
<evidence type="ECO:0000259" key="10">
    <source>
        <dbReference type="Pfam" id="PF07687"/>
    </source>
</evidence>
<evidence type="ECO:0000256" key="9">
    <source>
        <dbReference type="ARBA" id="ARBA00023285"/>
    </source>
</evidence>
<dbReference type="PROSITE" id="PS00759">
    <property type="entry name" value="ARGE_DAPE_CPG2_2"/>
    <property type="match status" value="1"/>
</dbReference>
<dbReference type="Gene3D" id="3.30.70.360">
    <property type="match status" value="1"/>
</dbReference>
<dbReference type="NCBIfam" id="TIGR01892">
    <property type="entry name" value="AcOrn-deacetyl"/>
    <property type="match status" value="1"/>
</dbReference>
<comment type="similarity">
    <text evidence="2">Belongs to the peptidase M20A family. ArgE subfamily.</text>
</comment>
<dbReference type="GO" id="GO:0008777">
    <property type="term" value="F:acetylornithine deacetylase activity"/>
    <property type="evidence" value="ECO:0007669"/>
    <property type="project" value="UniProtKB-EC"/>
</dbReference>
<dbReference type="Pfam" id="PF07687">
    <property type="entry name" value="M20_dimer"/>
    <property type="match status" value="1"/>
</dbReference>
<dbReference type="SUPFAM" id="SSF55031">
    <property type="entry name" value="Bacterial exopeptidase dimerisation domain"/>
    <property type="match status" value="1"/>
</dbReference>
<feature type="domain" description="Peptidase M20 dimerisation" evidence="10">
    <location>
        <begin position="173"/>
        <end position="283"/>
    </location>
</feature>
<dbReference type="PANTHER" id="PTHR43808:SF31">
    <property type="entry name" value="N-ACETYL-L-CITRULLINE DEACETYLASE"/>
    <property type="match status" value="1"/>
</dbReference>
<dbReference type="Pfam" id="PF01546">
    <property type="entry name" value="Peptidase_M20"/>
    <property type="match status" value="1"/>
</dbReference>
<comment type="cofactor">
    <cofactor evidence="1">
        <name>Zn(2+)</name>
        <dbReference type="ChEBI" id="CHEBI:29105"/>
    </cofactor>
</comment>
<dbReference type="EMBL" id="JBHSDH010000013">
    <property type="protein sequence ID" value="MFC4292998.1"/>
    <property type="molecule type" value="Genomic_DNA"/>
</dbReference>
<keyword evidence="6" id="KW-0479">Metal-binding</keyword>
<keyword evidence="3" id="KW-0963">Cytoplasm</keyword>
<organism evidence="11 12">
    <name type="scientific">Sphingorhabdus arenilitoris</name>
    <dbReference type="NCBI Taxonomy" id="1490041"/>
    <lineage>
        <taxon>Bacteria</taxon>
        <taxon>Pseudomonadati</taxon>
        <taxon>Pseudomonadota</taxon>
        <taxon>Alphaproteobacteria</taxon>
        <taxon>Sphingomonadales</taxon>
        <taxon>Sphingomonadaceae</taxon>
        <taxon>Sphingorhabdus</taxon>
    </lineage>
</organism>
<evidence type="ECO:0000256" key="2">
    <source>
        <dbReference type="ARBA" id="ARBA00005691"/>
    </source>
</evidence>
<keyword evidence="5" id="KW-0028">Amino-acid biosynthesis</keyword>
<dbReference type="CDD" id="cd03894">
    <property type="entry name" value="M20_ArgE"/>
    <property type="match status" value="1"/>
</dbReference>
<keyword evidence="4" id="KW-0055">Arginine biosynthesis</keyword>